<dbReference type="Proteomes" id="UP001500908">
    <property type="component" value="Unassembled WGS sequence"/>
</dbReference>
<evidence type="ECO:0000256" key="1">
    <source>
        <dbReference type="SAM" id="MobiDB-lite"/>
    </source>
</evidence>
<protein>
    <submittedName>
        <fullName evidence="2">Uncharacterized protein</fullName>
    </submittedName>
</protein>
<evidence type="ECO:0000313" key="2">
    <source>
        <dbReference type="EMBL" id="GAA3747138.1"/>
    </source>
</evidence>
<sequence>MPMAATRKPPHISTRGETRVSSRPATWVEPITSPTTIGRSTKPVTNGGEPFDRLQIVSKEQKHPEHAHHGQAESEAHPASVAFGDHPQRQQRVAHLGLHHDEQDQ</sequence>
<reference evidence="3" key="1">
    <citation type="journal article" date="2019" name="Int. J. Syst. Evol. Microbiol.">
        <title>The Global Catalogue of Microorganisms (GCM) 10K type strain sequencing project: providing services to taxonomists for standard genome sequencing and annotation.</title>
        <authorList>
            <consortium name="The Broad Institute Genomics Platform"/>
            <consortium name="The Broad Institute Genome Sequencing Center for Infectious Disease"/>
            <person name="Wu L."/>
            <person name="Ma J."/>
        </authorList>
    </citation>
    <scope>NUCLEOTIDE SEQUENCE [LARGE SCALE GENOMIC DNA]</scope>
    <source>
        <strain evidence="3">JCM 17137</strain>
    </source>
</reference>
<name>A0ABP7FSH2_9ACTN</name>
<keyword evidence="3" id="KW-1185">Reference proteome</keyword>
<organism evidence="2 3">
    <name type="scientific">Salinactinospora qingdaonensis</name>
    <dbReference type="NCBI Taxonomy" id="702744"/>
    <lineage>
        <taxon>Bacteria</taxon>
        <taxon>Bacillati</taxon>
        <taxon>Actinomycetota</taxon>
        <taxon>Actinomycetes</taxon>
        <taxon>Streptosporangiales</taxon>
        <taxon>Nocardiopsidaceae</taxon>
        <taxon>Salinactinospora</taxon>
    </lineage>
</organism>
<comment type="caution">
    <text evidence="2">The sequence shown here is derived from an EMBL/GenBank/DDBJ whole genome shotgun (WGS) entry which is preliminary data.</text>
</comment>
<dbReference type="EMBL" id="BAABDD010000011">
    <property type="protein sequence ID" value="GAA3747138.1"/>
    <property type="molecule type" value="Genomic_DNA"/>
</dbReference>
<gene>
    <name evidence="2" type="ORF">GCM10022402_28240</name>
</gene>
<feature type="region of interest" description="Disordered" evidence="1">
    <location>
        <begin position="1"/>
        <end position="105"/>
    </location>
</feature>
<feature type="compositionally biased region" description="Basic and acidic residues" evidence="1">
    <location>
        <begin position="59"/>
        <end position="76"/>
    </location>
</feature>
<evidence type="ECO:0000313" key="3">
    <source>
        <dbReference type="Proteomes" id="UP001500908"/>
    </source>
</evidence>
<accession>A0ABP7FSH2</accession>
<feature type="compositionally biased region" description="Polar residues" evidence="1">
    <location>
        <begin position="32"/>
        <end position="44"/>
    </location>
</feature>
<proteinExistence type="predicted"/>